<dbReference type="Proteomes" id="UP000466442">
    <property type="component" value="Unassembled WGS sequence"/>
</dbReference>
<dbReference type="PANTHER" id="PTHR24410:SF41">
    <property type="entry name" value="HL07962P"/>
    <property type="match status" value="1"/>
</dbReference>
<proteinExistence type="predicted"/>
<evidence type="ECO:0000256" key="1">
    <source>
        <dbReference type="SAM" id="Coils"/>
    </source>
</evidence>
<dbReference type="Gene3D" id="1.25.40.420">
    <property type="match status" value="1"/>
</dbReference>
<keyword evidence="1" id="KW-0175">Coiled coil</keyword>
<dbReference type="InterPro" id="IPR000210">
    <property type="entry name" value="BTB/POZ_dom"/>
</dbReference>
<feature type="region of interest" description="Disordered" evidence="2">
    <location>
        <begin position="531"/>
        <end position="555"/>
    </location>
</feature>
<dbReference type="PROSITE" id="PS50097">
    <property type="entry name" value="BTB"/>
    <property type="match status" value="1"/>
</dbReference>
<dbReference type="InterPro" id="IPR051481">
    <property type="entry name" value="BTB-POZ/Galectin-3-binding"/>
</dbReference>
<dbReference type="SMART" id="SM00225">
    <property type="entry name" value="BTB"/>
    <property type="match status" value="1"/>
</dbReference>
<gene>
    <name evidence="4" type="ORF">GE061_018020</name>
</gene>
<accession>A0A8S9XE32</accession>
<evidence type="ECO:0000313" key="4">
    <source>
        <dbReference type="EMBL" id="KAF6206784.1"/>
    </source>
</evidence>
<evidence type="ECO:0000259" key="3">
    <source>
        <dbReference type="PROSITE" id="PS50097"/>
    </source>
</evidence>
<dbReference type="InterPro" id="IPR056184">
    <property type="entry name" value="TRAF_BTBD17"/>
</dbReference>
<dbReference type="OrthoDB" id="2359033at2759"/>
<name>A0A8S9XE32_APOLU</name>
<feature type="compositionally biased region" description="Basic and acidic residues" evidence="2">
    <location>
        <begin position="534"/>
        <end position="545"/>
    </location>
</feature>
<feature type="domain" description="BTB" evidence="3">
    <location>
        <begin position="65"/>
        <end position="135"/>
    </location>
</feature>
<dbReference type="AlphaFoldDB" id="A0A8S9XE32"/>
<dbReference type="Pfam" id="PF00651">
    <property type="entry name" value="BTB"/>
    <property type="match status" value="1"/>
</dbReference>
<dbReference type="CDD" id="cd18292">
    <property type="entry name" value="BTB_POZ_BTBD17"/>
    <property type="match status" value="1"/>
</dbReference>
<comment type="caution">
    <text evidence="4">The sequence shown here is derived from an EMBL/GenBank/DDBJ whole genome shotgun (WGS) entry which is preliminary data.</text>
</comment>
<organism evidence="4 5">
    <name type="scientific">Apolygus lucorum</name>
    <name type="common">Small green plant bug</name>
    <name type="synonym">Lygocoris lucorum</name>
    <dbReference type="NCBI Taxonomy" id="248454"/>
    <lineage>
        <taxon>Eukaryota</taxon>
        <taxon>Metazoa</taxon>
        <taxon>Ecdysozoa</taxon>
        <taxon>Arthropoda</taxon>
        <taxon>Hexapoda</taxon>
        <taxon>Insecta</taxon>
        <taxon>Pterygota</taxon>
        <taxon>Neoptera</taxon>
        <taxon>Paraneoptera</taxon>
        <taxon>Hemiptera</taxon>
        <taxon>Heteroptera</taxon>
        <taxon>Panheteroptera</taxon>
        <taxon>Cimicomorpha</taxon>
        <taxon>Miridae</taxon>
        <taxon>Mirini</taxon>
        <taxon>Apolygus</taxon>
    </lineage>
</organism>
<keyword evidence="5" id="KW-1185">Reference proteome</keyword>
<protein>
    <recommendedName>
        <fullName evidence="3">BTB domain-containing protein</fullName>
    </recommendedName>
</protein>
<evidence type="ECO:0000313" key="5">
    <source>
        <dbReference type="Proteomes" id="UP000466442"/>
    </source>
</evidence>
<dbReference type="Pfam" id="PF07707">
    <property type="entry name" value="BACK"/>
    <property type="match status" value="1"/>
</dbReference>
<dbReference type="Gene3D" id="3.30.710.10">
    <property type="entry name" value="Potassium Channel Kv1.1, Chain A"/>
    <property type="match status" value="1"/>
</dbReference>
<dbReference type="SUPFAM" id="SSF54695">
    <property type="entry name" value="POZ domain"/>
    <property type="match status" value="1"/>
</dbReference>
<evidence type="ECO:0000256" key="2">
    <source>
        <dbReference type="SAM" id="MobiDB-lite"/>
    </source>
</evidence>
<dbReference type="EMBL" id="WIXP02000008">
    <property type="protein sequence ID" value="KAF6206784.1"/>
    <property type="molecule type" value="Genomic_DNA"/>
</dbReference>
<dbReference type="PANTHER" id="PTHR24410">
    <property type="entry name" value="HL07962P-RELATED"/>
    <property type="match status" value="1"/>
</dbReference>
<sequence length="555" mass="63679">MFRPSGPSNPAVNRAHFFYSSMEGEEGVSSPRKDGKRKASNDVQIDNSQHVLVKIATLYAERLMNDICLIVGGVEYPAHRLILCASSEVFQVMLMNPQWSESHESRVVLKETPACSEIFGEFIKYFYTGKIKINQEIITPLLALADKYNVKDLIDLCVEYMCSHIALAASNNQLVTWYQYTLSLGHNVVALACQDFLKWNFETVAKGRDFGNCNQEILSRLLQWNDLVVTNEITLFHFIESWLEYQQQALLEEGVDPDVMESYLETLVYEVMSHVRFPMMSPRQLAELLVNPLTKKYKEFFIERMAIGMSFHNNQQDRIAQFLEDDTGRLLFTPRLYTSETFCSTLTIDNFTQFSFYQTRSLISSSPSGLAEHLGDKYCDWVVDFSPRGVWFPKSLLIVWRGTVEVPESVLGTVRVSITCKDETEEYIRVKIGLLVVGLQDGIEHIIRVVQKIFYFNKDDRLLNIDHVIPFEELNHSAVDKAPRVRRMSELEELRQRLAEAELANLAYAEKEEELQQKLRDAQLRLTYGSAGAEGKDSGEGKWDVRNPMSELVDC</sequence>
<dbReference type="CDD" id="cd18493">
    <property type="entry name" value="BACK_BTBD17"/>
    <property type="match status" value="1"/>
</dbReference>
<dbReference type="InterPro" id="IPR011705">
    <property type="entry name" value="BACK"/>
</dbReference>
<dbReference type="InterPro" id="IPR011333">
    <property type="entry name" value="SKP1/BTB/POZ_sf"/>
</dbReference>
<feature type="coiled-coil region" evidence="1">
    <location>
        <begin position="484"/>
        <end position="525"/>
    </location>
</feature>
<reference evidence="4" key="1">
    <citation type="journal article" date="2021" name="Mol. Ecol. Resour.">
        <title>Apolygus lucorum genome provides insights into omnivorousness and mesophyll feeding.</title>
        <authorList>
            <person name="Liu Y."/>
            <person name="Liu H."/>
            <person name="Wang H."/>
            <person name="Huang T."/>
            <person name="Liu B."/>
            <person name="Yang B."/>
            <person name="Yin L."/>
            <person name="Li B."/>
            <person name="Zhang Y."/>
            <person name="Zhang S."/>
            <person name="Jiang F."/>
            <person name="Zhang X."/>
            <person name="Ren Y."/>
            <person name="Wang B."/>
            <person name="Wang S."/>
            <person name="Lu Y."/>
            <person name="Wu K."/>
            <person name="Fan W."/>
            <person name="Wang G."/>
        </authorList>
    </citation>
    <scope>NUCLEOTIDE SEQUENCE</scope>
    <source>
        <strain evidence="4">12Hb</strain>
    </source>
</reference>
<dbReference type="Pfam" id="PF23651">
    <property type="entry name" value="TRAF_BTBD17"/>
    <property type="match status" value="1"/>
</dbReference>
<dbReference type="SMART" id="SM00875">
    <property type="entry name" value="BACK"/>
    <property type="match status" value="1"/>
</dbReference>